<name>A0ABR1C0R4_NECAM</name>
<feature type="compositionally biased region" description="Basic residues" evidence="1">
    <location>
        <begin position="464"/>
        <end position="478"/>
    </location>
</feature>
<feature type="compositionally biased region" description="Polar residues" evidence="1">
    <location>
        <begin position="52"/>
        <end position="80"/>
    </location>
</feature>
<feature type="compositionally biased region" description="Polar residues" evidence="1">
    <location>
        <begin position="442"/>
        <end position="453"/>
    </location>
</feature>
<feature type="compositionally biased region" description="Polar residues" evidence="1">
    <location>
        <begin position="328"/>
        <end position="348"/>
    </location>
</feature>
<feature type="region of interest" description="Disordered" evidence="1">
    <location>
        <begin position="203"/>
        <end position="222"/>
    </location>
</feature>
<evidence type="ECO:0000256" key="1">
    <source>
        <dbReference type="SAM" id="MobiDB-lite"/>
    </source>
</evidence>
<feature type="compositionally biased region" description="Pro residues" evidence="1">
    <location>
        <begin position="115"/>
        <end position="124"/>
    </location>
</feature>
<evidence type="ECO:0000313" key="3">
    <source>
        <dbReference type="Proteomes" id="UP001303046"/>
    </source>
</evidence>
<keyword evidence="3" id="KW-1185">Reference proteome</keyword>
<accession>A0ABR1C0R4</accession>
<feature type="compositionally biased region" description="Polar residues" evidence="1">
    <location>
        <begin position="417"/>
        <end position="431"/>
    </location>
</feature>
<sequence>MRPPPTGHMVINMKTTITTHGAHNGVIVHAGVQSGSGGNSQGQGPQWYVPSQFPQIETPSGSRMHTMGPGTSQENITTSWPALHISTATSPQPQPDTQQQQQQQQRQSRQDRSPQAPPPPPPRRSPSQSPVYTFNGRDSPPDEFIQPTKVTLNIFNSERSDPIPIETSLRRSNTTENADALINDTVTTTTTVEVFRTPLDPAHPERVVALPPPPVPSIDDRPQLLRVNGPGYEKWVSQRTETLINDRPLQTPAQHAKAVQWKEKLVDGGPSGGKKVTLFDPYSGPRSPFANATTVPHPPSSHQYQLPVVNSFDERILPRTTPSKPPYTVQSPTEFSQVSHPVITSSQEDLTRPPFPKSPIPPAPTSGYPGLVSHPAIPDPTLDYPRSPIETPILQPSVSNGYEQVRRTVPLPHPPKQNYSDFSLRKSQTSPLYVEPNRVRTVKSTEPSPSDQYRSIEPPERYRSTRRSQSSHRRRRDHHRDDLDRQRHRSESPAYRQRYISTGYTKTTTVSPADYGEHPDPNRLPGEGPTRANSREIFRLYQTRDVMQNVVAQFDALGYGFGDSLVLSPLAESEDSVISELSSRADRTRSDILETKNPQETEEAKLRPLHRTTRATSSDDLYEELDHIYEELDNYRSKSIVTPEISDSSSTLKEEDSSESEECSGYAPVADIIEELKTPEVERVQTQQHLEQQEMTLSEYRPICRVRKAHPDGLMFPRITATVPTLPELPEEHEISTLPAEGDHSGAEAASVIPYVDESPRFSAQLIMPSDLTSTEEQSKRAVLRSQAQVVADQHKLVIRGWESLFSDSEESC</sequence>
<dbReference type="EMBL" id="JAVFWL010000001">
    <property type="protein sequence ID" value="KAK6731232.1"/>
    <property type="molecule type" value="Genomic_DNA"/>
</dbReference>
<comment type="caution">
    <text evidence="2">The sequence shown here is derived from an EMBL/GenBank/DDBJ whole genome shotgun (WGS) entry which is preliminary data.</text>
</comment>
<feature type="compositionally biased region" description="Basic and acidic residues" evidence="1">
    <location>
        <begin position="479"/>
        <end position="491"/>
    </location>
</feature>
<feature type="region of interest" description="Disordered" evidence="1">
    <location>
        <begin position="643"/>
        <end position="664"/>
    </location>
</feature>
<evidence type="ECO:0000313" key="2">
    <source>
        <dbReference type="EMBL" id="KAK6731232.1"/>
    </source>
</evidence>
<feature type="compositionally biased region" description="Low complexity" evidence="1">
    <location>
        <begin position="86"/>
        <end position="107"/>
    </location>
</feature>
<organism evidence="2 3">
    <name type="scientific">Necator americanus</name>
    <name type="common">Human hookworm</name>
    <dbReference type="NCBI Taxonomy" id="51031"/>
    <lineage>
        <taxon>Eukaryota</taxon>
        <taxon>Metazoa</taxon>
        <taxon>Ecdysozoa</taxon>
        <taxon>Nematoda</taxon>
        <taxon>Chromadorea</taxon>
        <taxon>Rhabditida</taxon>
        <taxon>Rhabditina</taxon>
        <taxon>Rhabditomorpha</taxon>
        <taxon>Strongyloidea</taxon>
        <taxon>Ancylostomatidae</taxon>
        <taxon>Bunostominae</taxon>
        <taxon>Necator</taxon>
    </lineage>
</organism>
<gene>
    <name evidence="2" type="primary">Necator_chrI.g3727</name>
    <name evidence="2" type="ORF">RB195_007598</name>
</gene>
<feature type="region of interest" description="Disordered" evidence="1">
    <location>
        <begin position="317"/>
        <end position="531"/>
    </location>
</feature>
<feature type="region of interest" description="Disordered" evidence="1">
    <location>
        <begin position="581"/>
        <end position="618"/>
    </location>
</feature>
<feature type="compositionally biased region" description="Pro residues" evidence="1">
    <location>
        <begin position="353"/>
        <end position="364"/>
    </location>
</feature>
<proteinExistence type="predicted"/>
<dbReference type="Proteomes" id="UP001303046">
    <property type="component" value="Unassembled WGS sequence"/>
</dbReference>
<feature type="compositionally biased region" description="Basic and acidic residues" evidence="1">
    <location>
        <begin position="583"/>
        <end position="606"/>
    </location>
</feature>
<reference evidence="2 3" key="1">
    <citation type="submission" date="2023-08" db="EMBL/GenBank/DDBJ databases">
        <title>A Necator americanus chromosomal reference genome.</title>
        <authorList>
            <person name="Ilik V."/>
            <person name="Petrzelkova K.J."/>
            <person name="Pardy F."/>
            <person name="Fuh T."/>
            <person name="Niatou-Singa F.S."/>
            <person name="Gouil Q."/>
            <person name="Baker L."/>
            <person name="Ritchie M.E."/>
            <person name="Jex A.R."/>
            <person name="Gazzola D."/>
            <person name="Li H."/>
            <person name="Toshio Fujiwara R."/>
            <person name="Zhan B."/>
            <person name="Aroian R.V."/>
            <person name="Pafco B."/>
            <person name="Schwarz E.M."/>
        </authorList>
    </citation>
    <scope>NUCLEOTIDE SEQUENCE [LARGE SCALE GENOMIC DNA]</scope>
    <source>
        <strain evidence="2 3">Aroian</strain>
        <tissue evidence="2">Whole animal</tissue>
    </source>
</reference>
<feature type="region of interest" description="Disordered" evidence="1">
    <location>
        <begin position="31"/>
        <end position="146"/>
    </location>
</feature>
<feature type="compositionally biased region" description="Polar residues" evidence="1">
    <location>
        <begin position="499"/>
        <end position="511"/>
    </location>
</feature>
<protein>
    <submittedName>
        <fullName evidence="2">Uncharacterized protein</fullName>
    </submittedName>
</protein>